<evidence type="ECO:0000313" key="4">
    <source>
        <dbReference type="Proteomes" id="UP000002931"/>
    </source>
</evidence>
<sequence length="98" mass="10252">MKKITLTLAALAIAVPAVTFAADDDDASMATMPDLAAGTMLGTDEASIRTALTELGFDVRKIEKEDGRIEAYVVKGKMTAEVYVDPTTGAIVQGGDDD</sequence>
<dbReference type="HOGENOM" id="CLU_2330424_0_0_5"/>
<keyword evidence="1" id="KW-0732">Signal</keyword>
<dbReference type="Pfam" id="PF13670">
    <property type="entry name" value="PepSY_2"/>
    <property type="match status" value="1"/>
</dbReference>
<evidence type="ECO:0000313" key="3">
    <source>
        <dbReference type="EMBL" id="EAQ10628.1"/>
    </source>
</evidence>
<feature type="signal peptide" evidence="1">
    <location>
        <begin position="1"/>
        <end position="21"/>
    </location>
</feature>
<dbReference type="InterPro" id="IPR025711">
    <property type="entry name" value="PepSY"/>
</dbReference>
<dbReference type="eggNOG" id="COG5591">
    <property type="taxonomic scope" value="Bacteria"/>
</dbReference>
<dbReference type="STRING" id="314271.RB2654_07995"/>
<feature type="chain" id="PRO_5002661922" description="PepSY domain-containing protein" evidence="1">
    <location>
        <begin position="22"/>
        <end position="98"/>
    </location>
</feature>
<dbReference type="AlphaFoldDB" id="A3VMB1"/>
<feature type="domain" description="PepSY" evidence="2">
    <location>
        <begin position="8"/>
        <end position="93"/>
    </location>
</feature>
<name>A3VMB1_9RHOB</name>
<comment type="caution">
    <text evidence="3">The sequence shown here is derived from an EMBL/GenBank/DDBJ whole genome shotgun (WGS) entry which is preliminary data.</text>
</comment>
<dbReference type="EMBL" id="AAMT01000030">
    <property type="protein sequence ID" value="EAQ10628.1"/>
    <property type="molecule type" value="Genomic_DNA"/>
</dbReference>
<evidence type="ECO:0000256" key="1">
    <source>
        <dbReference type="SAM" id="SignalP"/>
    </source>
</evidence>
<evidence type="ECO:0000259" key="2">
    <source>
        <dbReference type="Pfam" id="PF13670"/>
    </source>
</evidence>
<organism evidence="3 4">
    <name type="scientific">Maritimibacter alkaliphilus HTCC2654</name>
    <dbReference type="NCBI Taxonomy" id="314271"/>
    <lineage>
        <taxon>Bacteria</taxon>
        <taxon>Pseudomonadati</taxon>
        <taxon>Pseudomonadota</taxon>
        <taxon>Alphaproteobacteria</taxon>
        <taxon>Rhodobacterales</taxon>
        <taxon>Roseobacteraceae</taxon>
        <taxon>Maritimibacter</taxon>
    </lineage>
</organism>
<protein>
    <recommendedName>
        <fullName evidence="2">PepSY domain-containing protein</fullName>
    </recommendedName>
</protein>
<dbReference type="Proteomes" id="UP000002931">
    <property type="component" value="Unassembled WGS sequence"/>
</dbReference>
<dbReference type="OrthoDB" id="7850927at2"/>
<proteinExistence type="predicted"/>
<reference evidence="3 4" key="1">
    <citation type="journal article" date="2010" name="J. Bacteriol.">
        <title>Genome sequences of Pelagibaca bermudensis HTCC2601T and Maritimibacter alkaliphilus HTCC2654T, the type strains of two marine Roseobacter genera.</title>
        <authorList>
            <person name="Thrash J.C."/>
            <person name="Cho J.C."/>
            <person name="Ferriera S."/>
            <person name="Johnson J."/>
            <person name="Vergin K.L."/>
            <person name="Giovannoni S.J."/>
        </authorList>
    </citation>
    <scope>NUCLEOTIDE SEQUENCE [LARGE SCALE GENOMIC DNA]</scope>
    <source>
        <strain evidence="3 4">HTCC2654</strain>
    </source>
</reference>
<keyword evidence="4" id="KW-1185">Reference proteome</keyword>
<accession>A3VMB1</accession>
<gene>
    <name evidence="3" type="ORF">RB2654_07995</name>
</gene>
<dbReference type="RefSeq" id="WP_008330384.1">
    <property type="nucleotide sequence ID" value="NZ_CH902578.1"/>
</dbReference>